<dbReference type="InterPro" id="IPR036939">
    <property type="entry name" value="Cu2_ascorb_mOase_N_sf"/>
</dbReference>
<dbReference type="GO" id="GO:0004500">
    <property type="term" value="F:dopamine beta-monooxygenase activity"/>
    <property type="evidence" value="ECO:0007669"/>
    <property type="project" value="InterPro"/>
</dbReference>
<evidence type="ECO:0000313" key="4">
    <source>
        <dbReference type="EMBL" id="PRY23909.1"/>
    </source>
</evidence>
<gene>
    <name evidence="4" type="ORF">CLV70_11440</name>
</gene>
<dbReference type="SUPFAM" id="SSF49742">
    <property type="entry name" value="PHM/PNGase F"/>
    <property type="match status" value="2"/>
</dbReference>
<dbReference type="PANTHER" id="PTHR10157:SF23">
    <property type="entry name" value="MOXD1 HOMOLOG 1"/>
    <property type="match status" value="1"/>
</dbReference>
<dbReference type="Pfam" id="PF03712">
    <property type="entry name" value="Cu2_monoox_C"/>
    <property type="match status" value="1"/>
</dbReference>
<evidence type="ECO:0000256" key="2">
    <source>
        <dbReference type="SAM" id="SignalP"/>
    </source>
</evidence>
<feature type="domain" description="Copper type II ascorbate-dependent monooxygenase C-terminal" evidence="3">
    <location>
        <begin position="277"/>
        <end position="380"/>
    </location>
</feature>
<dbReference type="Proteomes" id="UP000239209">
    <property type="component" value="Unassembled WGS sequence"/>
</dbReference>
<dbReference type="InterPro" id="IPR024548">
    <property type="entry name" value="Cu2_monoox_C"/>
</dbReference>
<proteinExistence type="predicted"/>
<keyword evidence="2" id="KW-0732">Signal</keyword>
<dbReference type="InterPro" id="IPR000945">
    <property type="entry name" value="DBH-like"/>
</dbReference>
<protein>
    <submittedName>
        <fullName evidence="4">Copper type II ascorbate-dependent monooxygenase-like protein</fullName>
    </submittedName>
</protein>
<dbReference type="PANTHER" id="PTHR10157">
    <property type="entry name" value="DOPAMINE BETA HYDROXYLASE RELATED"/>
    <property type="match status" value="1"/>
</dbReference>
<name>A0A2T0RRT3_9ACTN</name>
<dbReference type="GO" id="GO:0005507">
    <property type="term" value="F:copper ion binding"/>
    <property type="evidence" value="ECO:0007669"/>
    <property type="project" value="InterPro"/>
</dbReference>
<organism evidence="4 5">
    <name type="scientific">Pseudosporangium ferrugineum</name>
    <dbReference type="NCBI Taxonomy" id="439699"/>
    <lineage>
        <taxon>Bacteria</taxon>
        <taxon>Bacillati</taxon>
        <taxon>Actinomycetota</taxon>
        <taxon>Actinomycetes</taxon>
        <taxon>Micromonosporales</taxon>
        <taxon>Micromonosporaceae</taxon>
        <taxon>Pseudosporangium</taxon>
    </lineage>
</organism>
<dbReference type="PROSITE" id="PS51257">
    <property type="entry name" value="PROKAR_LIPOPROTEIN"/>
    <property type="match status" value="1"/>
</dbReference>
<keyword evidence="4" id="KW-0560">Oxidoreductase</keyword>
<keyword evidence="1" id="KW-1015">Disulfide bond</keyword>
<feature type="chain" id="PRO_5039607457" evidence="2">
    <location>
        <begin position="29"/>
        <end position="388"/>
    </location>
</feature>
<evidence type="ECO:0000313" key="5">
    <source>
        <dbReference type="Proteomes" id="UP000239209"/>
    </source>
</evidence>
<keyword evidence="5" id="KW-1185">Reference proteome</keyword>
<dbReference type="AlphaFoldDB" id="A0A2T0RRT3"/>
<dbReference type="RefSeq" id="WP_106129323.1">
    <property type="nucleotide sequence ID" value="NZ_PVZG01000014.1"/>
</dbReference>
<evidence type="ECO:0000259" key="3">
    <source>
        <dbReference type="Pfam" id="PF03712"/>
    </source>
</evidence>
<feature type="signal peptide" evidence="2">
    <location>
        <begin position="1"/>
        <end position="28"/>
    </location>
</feature>
<dbReference type="Gene3D" id="2.60.120.310">
    <property type="entry name" value="Copper type II, ascorbate-dependent monooxygenase, N-terminal domain"/>
    <property type="match status" value="1"/>
</dbReference>
<dbReference type="InterPro" id="IPR014784">
    <property type="entry name" value="Cu2_ascorb_mOase-like_C"/>
</dbReference>
<sequence>MRNLVKLRNGPAVAVVVGALLTTVSACGGGDSGSTEAAAPAHIHASSQAPALPLRSGERFVELSVAQPYTPAPPNGGTDEYRCLVLDPKVAAPEYLTGVRFQAQNEPIAHHAITFVVAPEEAAAAREKDAKDPGEGYTCFGNDGLSSSTWVDTWTPSAQETLLDGDVGYRMEPGSLVILQVHYNLLATDGKPAGSDRSRVRLRVTKGTPDTTALDTLPMNGPIELPCAKNESGPLCERAASLADVKKRFGDQEGGKEEELLRECGHSAPEPGNTQTCTIQVPQPITIHATRGHMHLLGKSIKVELNPGTPAQQTLLDVPAFNFDDQALHELPAPVALKKGDTLRLTCTHDATLRQKLPQLKDTPPRYVIWGDGTTDEMCTGLLTVSAP</sequence>
<accession>A0A2T0RRT3</accession>
<dbReference type="EMBL" id="PVZG01000014">
    <property type="protein sequence ID" value="PRY23909.1"/>
    <property type="molecule type" value="Genomic_DNA"/>
</dbReference>
<dbReference type="InterPro" id="IPR008977">
    <property type="entry name" value="PHM/PNGase_F_dom_sf"/>
</dbReference>
<dbReference type="Gene3D" id="2.60.120.230">
    <property type="match status" value="1"/>
</dbReference>
<dbReference type="OrthoDB" id="9786191at2"/>
<evidence type="ECO:0000256" key="1">
    <source>
        <dbReference type="ARBA" id="ARBA00023157"/>
    </source>
</evidence>
<comment type="caution">
    <text evidence="4">The sequence shown here is derived from an EMBL/GenBank/DDBJ whole genome shotgun (WGS) entry which is preliminary data.</text>
</comment>
<reference evidence="4 5" key="1">
    <citation type="submission" date="2018-03" db="EMBL/GenBank/DDBJ databases">
        <title>Genomic Encyclopedia of Archaeal and Bacterial Type Strains, Phase II (KMG-II): from individual species to whole genera.</title>
        <authorList>
            <person name="Goeker M."/>
        </authorList>
    </citation>
    <scope>NUCLEOTIDE SEQUENCE [LARGE SCALE GENOMIC DNA]</scope>
    <source>
        <strain evidence="4 5">DSM 45348</strain>
    </source>
</reference>
<keyword evidence="4" id="KW-0503">Monooxygenase</keyword>